<sequence>MSGQLHDIQQKMAQYELDRWLTGSLFTWQWWVLLALLFVPWFLLFRLIDRRRAYSIWFYGLTVLIATSFTDDLGAEIGIWVYPIKLAPYSLIGFPFDFSIVPVAQMLMFQYFGAWRSFLMALTAQALVFAFIGEPLSVKSELITYYGWTYAYSFLFYMITGVSAKAFVHYWAPKNQ</sequence>
<dbReference type="EMBL" id="JANIPJ010000013">
    <property type="protein sequence ID" value="MCR2805781.1"/>
    <property type="molecule type" value="Genomic_DNA"/>
</dbReference>
<dbReference type="Proteomes" id="UP001141950">
    <property type="component" value="Unassembled WGS sequence"/>
</dbReference>
<feature type="transmembrane region" description="Helical" evidence="1">
    <location>
        <begin position="145"/>
        <end position="168"/>
    </location>
</feature>
<feature type="transmembrane region" description="Helical" evidence="1">
    <location>
        <begin position="86"/>
        <end position="107"/>
    </location>
</feature>
<keyword evidence="1" id="KW-0472">Membrane</keyword>
<protein>
    <submittedName>
        <fullName evidence="2">DUF2070 family protein</fullName>
    </submittedName>
</protein>
<dbReference type="NCBIfam" id="NF041644">
    <property type="entry name" value="CBO0543_fam"/>
    <property type="match status" value="1"/>
</dbReference>
<keyword evidence="1" id="KW-0812">Transmembrane</keyword>
<keyword evidence="3" id="KW-1185">Reference proteome</keyword>
<feature type="transmembrane region" description="Helical" evidence="1">
    <location>
        <begin position="28"/>
        <end position="45"/>
    </location>
</feature>
<feature type="transmembrane region" description="Helical" evidence="1">
    <location>
        <begin position="114"/>
        <end position="133"/>
    </location>
</feature>
<organism evidence="2 3">
    <name type="scientific">Paenibacillus soyae</name>
    <dbReference type="NCBI Taxonomy" id="2969249"/>
    <lineage>
        <taxon>Bacteria</taxon>
        <taxon>Bacillati</taxon>
        <taxon>Bacillota</taxon>
        <taxon>Bacilli</taxon>
        <taxon>Bacillales</taxon>
        <taxon>Paenibacillaceae</taxon>
        <taxon>Paenibacillus</taxon>
    </lineage>
</organism>
<dbReference type="RefSeq" id="WP_257448618.1">
    <property type="nucleotide sequence ID" value="NZ_JANIPJ010000013.1"/>
</dbReference>
<comment type="caution">
    <text evidence="2">The sequence shown here is derived from an EMBL/GenBank/DDBJ whole genome shotgun (WGS) entry which is preliminary data.</text>
</comment>
<name>A0A9X2MRZ3_9BACL</name>
<proteinExistence type="predicted"/>
<evidence type="ECO:0000313" key="3">
    <source>
        <dbReference type="Proteomes" id="UP001141950"/>
    </source>
</evidence>
<reference evidence="2" key="1">
    <citation type="submission" date="2022-08" db="EMBL/GenBank/DDBJ databases">
        <title>The genomic sequence of strain Paenibacillus sp. SCIV0701.</title>
        <authorList>
            <person name="Zhao H."/>
        </authorList>
    </citation>
    <scope>NUCLEOTIDE SEQUENCE</scope>
    <source>
        <strain evidence="2">SCIV0701</strain>
    </source>
</reference>
<keyword evidence="1" id="KW-1133">Transmembrane helix</keyword>
<accession>A0A9X2MRZ3</accession>
<dbReference type="AlphaFoldDB" id="A0A9X2MRZ3"/>
<feature type="transmembrane region" description="Helical" evidence="1">
    <location>
        <begin position="57"/>
        <end position="80"/>
    </location>
</feature>
<evidence type="ECO:0000313" key="2">
    <source>
        <dbReference type="EMBL" id="MCR2805781.1"/>
    </source>
</evidence>
<evidence type="ECO:0000256" key="1">
    <source>
        <dbReference type="SAM" id="Phobius"/>
    </source>
</evidence>
<dbReference type="InterPro" id="IPR048147">
    <property type="entry name" value="CBO0543-like"/>
</dbReference>
<gene>
    <name evidence="2" type="ORF">NQZ67_18015</name>
</gene>